<feature type="compositionally biased region" description="Gly residues" evidence="1">
    <location>
        <begin position="187"/>
        <end position="199"/>
    </location>
</feature>
<dbReference type="InterPro" id="IPR027275">
    <property type="entry name" value="PRC-brl_dom"/>
</dbReference>
<feature type="region of interest" description="Disordered" evidence="1">
    <location>
        <begin position="285"/>
        <end position="313"/>
    </location>
</feature>
<dbReference type="PANTHER" id="PTHR38463">
    <property type="entry name" value="STRESS RESPONSE PROTEIN YSNF"/>
    <property type="match status" value="1"/>
</dbReference>
<name>A0A543I840_9ACTN</name>
<feature type="compositionally biased region" description="Basic and acidic residues" evidence="1">
    <location>
        <begin position="217"/>
        <end position="230"/>
    </location>
</feature>
<dbReference type="GO" id="GO:0030077">
    <property type="term" value="C:plasma membrane light-harvesting complex"/>
    <property type="evidence" value="ECO:0007669"/>
    <property type="project" value="InterPro"/>
</dbReference>
<feature type="compositionally biased region" description="Low complexity" evidence="1">
    <location>
        <begin position="366"/>
        <end position="382"/>
    </location>
</feature>
<evidence type="ECO:0000259" key="3">
    <source>
        <dbReference type="Pfam" id="PF09557"/>
    </source>
</evidence>
<feature type="compositionally biased region" description="Basic and acidic residues" evidence="1">
    <location>
        <begin position="118"/>
        <end position="136"/>
    </location>
</feature>
<feature type="region of interest" description="Disordered" evidence="1">
    <location>
        <begin position="341"/>
        <end position="393"/>
    </location>
</feature>
<reference evidence="4 5" key="1">
    <citation type="submission" date="2019-06" db="EMBL/GenBank/DDBJ databases">
        <title>Sequencing the genomes of 1000 actinobacteria strains.</title>
        <authorList>
            <person name="Klenk H.-P."/>
        </authorList>
    </citation>
    <scope>NUCLEOTIDE SEQUENCE [LARGE SCALE GENOMIC DNA]</scope>
    <source>
        <strain evidence="4 5">DSM 45043</strain>
    </source>
</reference>
<feature type="compositionally biased region" description="Basic and acidic residues" evidence="1">
    <location>
        <begin position="286"/>
        <end position="296"/>
    </location>
</feature>
<dbReference type="InterPro" id="IPR014747">
    <property type="entry name" value="Bac_photo_RC_H_C"/>
</dbReference>
<organism evidence="4 5">
    <name type="scientific">Actinomadura hallensis</name>
    <dbReference type="NCBI Taxonomy" id="337895"/>
    <lineage>
        <taxon>Bacteria</taxon>
        <taxon>Bacillati</taxon>
        <taxon>Actinomycetota</taxon>
        <taxon>Actinomycetes</taxon>
        <taxon>Streptosporangiales</taxon>
        <taxon>Thermomonosporaceae</taxon>
        <taxon>Actinomadura</taxon>
    </lineage>
</organism>
<protein>
    <submittedName>
        <fullName evidence="4">Uncharacterized protein (TIGR02271 family)</fullName>
    </submittedName>
</protein>
<dbReference type="EMBL" id="VFPO01000001">
    <property type="protein sequence ID" value="TQM66773.1"/>
    <property type="molecule type" value="Genomic_DNA"/>
</dbReference>
<feature type="compositionally biased region" description="Basic and acidic residues" evidence="1">
    <location>
        <begin position="250"/>
        <end position="263"/>
    </location>
</feature>
<dbReference type="GO" id="GO:0019684">
    <property type="term" value="P:photosynthesis, light reaction"/>
    <property type="evidence" value="ECO:0007669"/>
    <property type="project" value="InterPro"/>
</dbReference>
<feature type="compositionally biased region" description="Low complexity" evidence="1">
    <location>
        <begin position="200"/>
        <end position="216"/>
    </location>
</feature>
<sequence length="393" mass="41713">MEAEVFNVQAQAQEQVRELMGMSVTDTNGTKVGTIKQVYLNDDSGAPEWVTVHTGWFGMRESFVPLTGAHKNGDVLEVPYDKETIKGAPNVDADEHLSHAQIVDLYRHYGVRPPGGRRTGEQEPQRGTDADRRVSGEESPTAQAAEAETAEAETAATGTADTETARTGSGPGTAAGTGTAGPSGTAGAPGSGDTGGVAGTPGVAGRSAAAAPGMAVRPEKGGGKGGRGERQAMPPQSPREGAEAPMTEITRSEEQMRIGTERHESGRVRVRKWVETEMVEQTIPVSHEEIRIDREPIVGGEPSSGASLSEDEQEIILYEERPVVTKETVPVERIRIRTDRVQDEQTVRGEIRKERVEVTRDDGARGETAGTAETAETAATAETGKRGRRAGGR</sequence>
<gene>
    <name evidence="4" type="ORF">FHX41_0361</name>
</gene>
<evidence type="ECO:0000313" key="4">
    <source>
        <dbReference type="EMBL" id="TQM66773.1"/>
    </source>
</evidence>
<dbReference type="OrthoDB" id="3712018at2"/>
<feature type="compositionally biased region" description="Low complexity" evidence="1">
    <location>
        <begin position="137"/>
        <end position="168"/>
    </location>
</feature>
<evidence type="ECO:0000259" key="2">
    <source>
        <dbReference type="Pfam" id="PF05239"/>
    </source>
</evidence>
<dbReference type="AlphaFoldDB" id="A0A543I840"/>
<evidence type="ECO:0000256" key="1">
    <source>
        <dbReference type="SAM" id="MobiDB-lite"/>
    </source>
</evidence>
<feature type="region of interest" description="Disordered" evidence="1">
    <location>
        <begin position="109"/>
        <end position="263"/>
    </location>
</feature>
<feature type="compositionally biased region" description="Gly residues" evidence="1">
    <location>
        <begin position="169"/>
        <end position="181"/>
    </location>
</feature>
<proteinExistence type="predicted"/>
<accession>A0A543I840</accession>
<dbReference type="InterPro" id="IPR019060">
    <property type="entry name" value="DUF2382"/>
</dbReference>
<dbReference type="Proteomes" id="UP000316706">
    <property type="component" value="Unassembled WGS sequence"/>
</dbReference>
<dbReference type="PANTHER" id="PTHR38463:SF1">
    <property type="entry name" value="STRESS RESPONSE PROTEIN YSNF"/>
    <property type="match status" value="1"/>
</dbReference>
<dbReference type="RefSeq" id="WP_141965869.1">
    <property type="nucleotide sequence ID" value="NZ_VFPO01000001.1"/>
</dbReference>
<dbReference type="Pfam" id="PF05239">
    <property type="entry name" value="PRC"/>
    <property type="match status" value="1"/>
</dbReference>
<dbReference type="InterPro" id="IPR011033">
    <property type="entry name" value="PRC_barrel-like_sf"/>
</dbReference>
<feature type="domain" description="PRC-barrel" evidence="2">
    <location>
        <begin position="15"/>
        <end position="84"/>
    </location>
</feature>
<evidence type="ECO:0000313" key="5">
    <source>
        <dbReference type="Proteomes" id="UP000316706"/>
    </source>
</evidence>
<feature type="compositionally biased region" description="Basic and acidic residues" evidence="1">
    <location>
        <begin position="341"/>
        <end position="365"/>
    </location>
</feature>
<dbReference type="Pfam" id="PF09557">
    <property type="entry name" value="DUF2382"/>
    <property type="match status" value="1"/>
</dbReference>
<dbReference type="InterPro" id="IPR052967">
    <property type="entry name" value="Stress_Response_Assoc"/>
</dbReference>
<feature type="domain" description="DUF2382" evidence="3">
    <location>
        <begin position="249"/>
        <end position="358"/>
    </location>
</feature>
<dbReference type="SUPFAM" id="SSF50346">
    <property type="entry name" value="PRC-barrel domain"/>
    <property type="match status" value="1"/>
</dbReference>
<keyword evidence="5" id="KW-1185">Reference proteome</keyword>
<comment type="caution">
    <text evidence="4">The sequence shown here is derived from an EMBL/GenBank/DDBJ whole genome shotgun (WGS) entry which is preliminary data.</text>
</comment>
<dbReference type="Gene3D" id="3.90.50.10">
    <property type="entry name" value="Photosynthetic Reaction Center, subunit H, domain 2"/>
    <property type="match status" value="1"/>
</dbReference>